<keyword evidence="2" id="KW-1185">Reference proteome</keyword>
<gene>
    <name evidence="1" type="ORF">HDA37_001613</name>
</gene>
<proteinExistence type="predicted"/>
<comment type="caution">
    <text evidence="1">The sequence shown here is derived from an EMBL/GenBank/DDBJ whole genome shotgun (WGS) entry which is preliminary data.</text>
</comment>
<organism evidence="1 2">
    <name type="scientific">Pseudonocardia alni</name>
    <name type="common">Amycolata alni</name>
    <dbReference type="NCBI Taxonomy" id="33907"/>
    <lineage>
        <taxon>Bacteria</taxon>
        <taxon>Bacillati</taxon>
        <taxon>Actinomycetota</taxon>
        <taxon>Actinomycetes</taxon>
        <taxon>Pseudonocardiales</taxon>
        <taxon>Pseudonocardiaceae</taxon>
        <taxon>Pseudonocardia</taxon>
    </lineage>
</organism>
<evidence type="ECO:0000313" key="1">
    <source>
        <dbReference type="EMBL" id="NYG01328.1"/>
    </source>
</evidence>
<name>A0A852VWJ9_PSEA5</name>
<sequence length="46" mass="4540">MSADLAAPAEGVLVRTVVAPGLGIEVHLDLSGLGADGGQLALELDQ</sequence>
<dbReference type="AlphaFoldDB" id="A0A852VWJ9"/>
<reference evidence="1 2" key="1">
    <citation type="submission" date="2020-07" db="EMBL/GenBank/DDBJ databases">
        <title>Sequencing the genomes of 1000 actinobacteria strains.</title>
        <authorList>
            <person name="Klenk H.-P."/>
        </authorList>
    </citation>
    <scope>NUCLEOTIDE SEQUENCE [LARGE SCALE GENOMIC DNA]</scope>
    <source>
        <strain evidence="1 2">DSM 44749</strain>
    </source>
</reference>
<dbReference type="EMBL" id="JACCCZ010000001">
    <property type="protein sequence ID" value="NYG01328.1"/>
    <property type="molecule type" value="Genomic_DNA"/>
</dbReference>
<evidence type="ECO:0000313" key="2">
    <source>
        <dbReference type="Proteomes" id="UP000549695"/>
    </source>
</evidence>
<accession>A0A852VWJ9</accession>
<dbReference type="GeneID" id="98051402"/>
<dbReference type="RefSeq" id="WP_179760735.1">
    <property type="nucleotide sequence ID" value="NZ_BAAAJZ010000024.1"/>
</dbReference>
<dbReference type="Proteomes" id="UP000549695">
    <property type="component" value="Unassembled WGS sequence"/>
</dbReference>
<protein>
    <submittedName>
        <fullName evidence="1">Uncharacterized protein</fullName>
    </submittedName>
</protein>